<keyword evidence="2" id="KW-0472">Membrane</keyword>
<dbReference type="Proteomes" id="UP000292235">
    <property type="component" value="Chromosome"/>
</dbReference>
<proteinExistence type="predicted"/>
<feature type="region of interest" description="Disordered" evidence="1">
    <location>
        <begin position="1"/>
        <end position="27"/>
    </location>
</feature>
<evidence type="ECO:0000313" key="3">
    <source>
        <dbReference type="EMBL" id="QBI53271.1"/>
    </source>
</evidence>
<reference evidence="3 4" key="1">
    <citation type="submission" date="2019-02" db="EMBL/GenBank/DDBJ databases">
        <authorList>
            <person name="Khodamoradi S."/>
            <person name="Hahnke R.L."/>
            <person name="Kaempfer P."/>
            <person name="Schumann P."/>
            <person name="Rohde M."/>
            <person name="Steinert M."/>
            <person name="Luzhetskyy A."/>
            <person name="Wink J."/>
            <person name="Ruckert C."/>
        </authorList>
    </citation>
    <scope>NUCLEOTIDE SEQUENCE [LARGE SCALE GENOMIC DNA]</scope>
    <source>
        <strain evidence="3 4">M2</strain>
    </source>
</reference>
<evidence type="ECO:0000256" key="1">
    <source>
        <dbReference type="SAM" id="MobiDB-lite"/>
    </source>
</evidence>
<evidence type="ECO:0000256" key="2">
    <source>
        <dbReference type="SAM" id="Phobius"/>
    </source>
</evidence>
<protein>
    <submittedName>
        <fullName evidence="3">Uncharacterized protein</fullName>
    </submittedName>
</protein>
<gene>
    <name evidence="3" type="ORF">EKD16_07375</name>
</gene>
<dbReference type="AlphaFoldDB" id="A0A4P6Q201"/>
<keyword evidence="2" id="KW-1133">Transmembrane helix</keyword>
<dbReference type="EMBL" id="CP036455">
    <property type="protein sequence ID" value="QBI53271.1"/>
    <property type="molecule type" value="Genomic_DNA"/>
</dbReference>
<keyword evidence="2" id="KW-0812">Transmembrane</keyword>
<evidence type="ECO:0000313" key="4">
    <source>
        <dbReference type="Proteomes" id="UP000292235"/>
    </source>
</evidence>
<feature type="transmembrane region" description="Helical" evidence="2">
    <location>
        <begin position="43"/>
        <end position="64"/>
    </location>
</feature>
<dbReference type="RefSeq" id="WP_131097668.1">
    <property type="nucleotide sequence ID" value="NZ_CP036455.1"/>
</dbReference>
<organism evidence="3 4">
    <name type="scientific">Streptomonospora litoralis</name>
    <dbReference type="NCBI Taxonomy" id="2498135"/>
    <lineage>
        <taxon>Bacteria</taxon>
        <taxon>Bacillati</taxon>
        <taxon>Actinomycetota</taxon>
        <taxon>Actinomycetes</taxon>
        <taxon>Streptosporangiales</taxon>
        <taxon>Nocardiopsidaceae</taxon>
        <taxon>Streptomonospora</taxon>
    </lineage>
</organism>
<dbReference type="KEGG" id="strr:EKD16_07375"/>
<keyword evidence="4" id="KW-1185">Reference proteome</keyword>
<sequence length="255" mass="26582">MSESSPGGSPEEHSAGSPILQPSFAGADADSAGSGGVFARYKVPVIAGAVVAGVAAALILPVWLAPEPPYTDVGDCAELFGDGFVGGLPFEGVRMEEGEFAPGHSGSPLTEDPDAVRKCIDTGAGRLSVTFTWFGPEVAIGAQELVGLVRGFERGRVADGPFSTFGTAELEDLDVGDGGFVALYSPPEHRESDYREWIPTDDGKSHATAVFSTRNVVVEATVYGKRTDTFDSPKLTARSMADDVLERLAEVGEVG</sequence>
<accession>A0A4P6Q201</accession>
<dbReference type="OrthoDB" id="3436685at2"/>
<name>A0A4P6Q201_9ACTN</name>